<name>E0U8I1_GLOV7</name>
<accession>E0U8I1</accession>
<dbReference type="OrthoDB" id="427972at2"/>
<keyword evidence="2" id="KW-1185">Reference proteome</keyword>
<dbReference type="KEGG" id="cyj:Cyan7822_1740"/>
<dbReference type="HOGENOM" id="CLU_2600216_0_0_3"/>
<dbReference type="RefSeq" id="WP_013321834.1">
    <property type="nucleotide sequence ID" value="NC_014501.1"/>
</dbReference>
<evidence type="ECO:0000313" key="2">
    <source>
        <dbReference type="Proteomes" id="UP000008206"/>
    </source>
</evidence>
<protein>
    <submittedName>
        <fullName evidence="1">Uncharacterized protein</fullName>
    </submittedName>
</protein>
<dbReference type="AlphaFoldDB" id="E0U8I1"/>
<dbReference type="Proteomes" id="UP000008206">
    <property type="component" value="Chromosome"/>
</dbReference>
<proteinExistence type="predicted"/>
<dbReference type="EMBL" id="CP002198">
    <property type="protein sequence ID" value="ADN13727.1"/>
    <property type="molecule type" value="Genomic_DNA"/>
</dbReference>
<sequence>MQQVTQHPTLYLLSLLLPTECECSLLEKTTYQIRCPDFVTAFYVWNRRMLCIYPLLRPGDMVEVIGDNFYHKSNPLP</sequence>
<reference evidence="2" key="1">
    <citation type="journal article" date="2011" name="MBio">
        <title>Novel metabolic attributes of the genus Cyanothece, comprising a group of unicellular nitrogen-fixing Cyanobacteria.</title>
        <authorList>
            <person name="Bandyopadhyay A."/>
            <person name="Elvitigala T."/>
            <person name="Welsh E."/>
            <person name="Stockel J."/>
            <person name="Liberton M."/>
            <person name="Min H."/>
            <person name="Sherman L.A."/>
            <person name="Pakrasi H.B."/>
        </authorList>
    </citation>
    <scope>NUCLEOTIDE SEQUENCE [LARGE SCALE GENOMIC DNA]</scope>
    <source>
        <strain evidence="2">PCC 7822</strain>
    </source>
</reference>
<evidence type="ECO:0000313" key="1">
    <source>
        <dbReference type="EMBL" id="ADN13727.1"/>
    </source>
</evidence>
<organism evidence="1 2">
    <name type="scientific">Gloeothece verrucosa (strain PCC 7822)</name>
    <name type="common">Cyanothece sp. (strain PCC 7822)</name>
    <dbReference type="NCBI Taxonomy" id="497965"/>
    <lineage>
        <taxon>Bacteria</taxon>
        <taxon>Bacillati</taxon>
        <taxon>Cyanobacteriota</taxon>
        <taxon>Cyanophyceae</taxon>
        <taxon>Oscillatoriophycideae</taxon>
        <taxon>Chroococcales</taxon>
        <taxon>Aphanothecaceae</taxon>
        <taxon>Gloeothece</taxon>
        <taxon>Gloeothece verrucosa</taxon>
    </lineage>
</organism>
<gene>
    <name evidence="1" type="ordered locus">Cyan7822_1740</name>
</gene>